<evidence type="ECO:0000313" key="2">
    <source>
        <dbReference type="EMBL" id="RXN02810.1"/>
    </source>
</evidence>
<name>A0A498L336_LABRO</name>
<comment type="caution">
    <text evidence="2">The sequence shown here is derived from an EMBL/GenBank/DDBJ whole genome shotgun (WGS) entry which is preliminary data.</text>
</comment>
<feature type="compositionally biased region" description="Low complexity" evidence="1">
    <location>
        <begin position="155"/>
        <end position="170"/>
    </location>
</feature>
<organism evidence="2 3">
    <name type="scientific">Labeo rohita</name>
    <name type="common">Indian major carp</name>
    <name type="synonym">Cyprinus rohita</name>
    <dbReference type="NCBI Taxonomy" id="84645"/>
    <lineage>
        <taxon>Eukaryota</taxon>
        <taxon>Metazoa</taxon>
        <taxon>Chordata</taxon>
        <taxon>Craniata</taxon>
        <taxon>Vertebrata</taxon>
        <taxon>Euteleostomi</taxon>
        <taxon>Actinopterygii</taxon>
        <taxon>Neopterygii</taxon>
        <taxon>Teleostei</taxon>
        <taxon>Ostariophysi</taxon>
        <taxon>Cypriniformes</taxon>
        <taxon>Cyprinidae</taxon>
        <taxon>Labeoninae</taxon>
        <taxon>Labeonini</taxon>
        <taxon>Labeo</taxon>
    </lineage>
</organism>
<proteinExistence type="predicted"/>
<protein>
    <submittedName>
        <fullName evidence="2">Extracellular calcium-sensing receptor-like protein</fullName>
    </submittedName>
</protein>
<dbReference type="STRING" id="84645.A0A498L336"/>
<dbReference type="SUPFAM" id="SSF56672">
    <property type="entry name" value="DNA/RNA polymerases"/>
    <property type="match status" value="1"/>
</dbReference>
<dbReference type="Proteomes" id="UP000290572">
    <property type="component" value="Unassembled WGS sequence"/>
</dbReference>
<keyword evidence="3" id="KW-1185">Reference proteome</keyword>
<sequence>MLIGTNTLDVLFDIYSEADITNRQPLPHGYKVVFKVIELRRKQASNNHQGVVKMQGKMPQVIPARETVVVEGVALVSGFQDEKSIVVEYPSSSPLPGGLLVKAGLVDFPQLRPHKLPVVISNESDHDIVIPAKRIIAEICAHQTILLKKHSVTDQSQNSQNSSETQSSQEPTLNFNFGDSPVPLEWKQRITQQLNNMPEVFAHHDLDFGRTDQVRHHIKLSDETPFKLRARPIHPQDIEAVRRHIKELLDAGVIRESESPFASPIVSEKRMAKSGCASIIDV</sequence>
<evidence type="ECO:0000256" key="1">
    <source>
        <dbReference type="SAM" id="MobiDB-lite"/>
    </source>
</evidence>
<dbReference type="Gene3D" id="3.10.10.10">
    <property type="entry name" value="HIV Type 1 Reverse Transcriptase, subunit A, domain 1"/>
    <property type="match status" value="1"/>
</dbReference>
<evidence type="ECO:0000313" key="3">
    <source>
        <dbReference type="Proteomes" id="UP000290572"/>
    </source>
</evidence>
<dbReference type="InterPro" id="IPR043502">
    <property type="entry name" value="DNA/RNA_pol_sf"/>
</dbReference>
<keyword evidence="2" id="KW-0675">Receptor</keyword>
<dbReference type="EMBL" id="QBIY01013493">
    <property type="protein sequence ID" value="RXN02810.1"/>
    <property type="molecule type" value="Genomic_DNA"/>
</dbReference>
<dbReference type="AlphaFoldDB" id="A0A498L336"/>
<feature type="region of interest" description="Disordered" evidence="1">
    <location>
        <begin position="152"/>
        <end position="174"/>
    </location>
</feature>
<gene>
    <name evidence="2" type="ORF">ROHU_013673</name>
</gene>
<accession>A0A498L336</accession>
<reference evidence="2 3" key="1">
    <citation type="submission" date="2018-03" db="EMBL/GenBank/DDBJ databases">
        <title>Draft genome sequence of Rohu Carp (Labeo rohita).</title>
        <authorList>
            <person name="Das P."/>
            <person name="Kushwaha B."/>
            <person name="Joshi C.G."/>
            <person name="Kumar D."/>
            <person name="Nagpure N.S."/>
            <person name="Sahoo L."/>
            <person name="Das S.P."/>
            <person name="Bit A."/>
            <person name="Patnaik S."/>
            <person name="Meher P.K."/>
            <person name="Jayasankar P."/>
            <person name="Koringa P.G."/>
            <person name="Patel N.V."/>
            <person name="Hinsu A.T."/>
            <person name="Kumar R."/>
            <person name="Pandey M."/>
            <person name="Agarwal S."/>
            <person name="Srivastava S."/>
            <person name="Singh M."/>
            <person name="Iquebal M.A."/>
            <person name="Jaiswal S."/>
            <person name="Angadi U.B."/>
            <person name="Kumar N."/>
            <person name="Raza M."/>
            <person name="Shah T.M."/>
            <person name="Rai A."/>
            <person name="Jena J.K."/>
        </authorList>
    </citation>
    <scope>NUCLEOTIDE SEQUENCE [LARGE SCALE GENOMIC DNA]</scope>
    <source>
        <strain evidence="2">DASCIFA01</strain>
        <tissue evidence="2">Testis</tissue>
    </source>
</reference>